<evidence type="ECO:0000256" key="1">
    <source>
        <dbReference type="ARBA" id="ARBA00022729"/>
    </source>
</evidence>
<keyword evidence="4" id="KW-1185">Reference proteome</keyword>
<dbReference type="PANTHER" id="PTHR47976">
    <property type="entry name" value="G-TYPE LECTIN S-RECEPTOR-LIKE SERINE/THREONINE-PROTEIN KINASE SD2-5"/>
    <property type="match status" value="1"/>
</dbReference>
<dbReference type="STRING" id="93759.A0A1R3H534"/>
<keyword evidence="2" id="KW-1015">Disulfide bond</keyword>
<sequence>MPDSTVNFTSGNRTWTNNNVSLPYETKFRGNSLARFILFKEATGSLSGAGRYGFGFGFFCHWPFHGYCDLSILFVEMPFGTISKTRPEVFWSANWNRPLQENATLEFRDGNLLLIDEKGQEIIWSSQTSECMDGTLEINGKSFTFGQIYLMNVGLLSSVEGMESATKGVSALALSRSDQMPQITLYKIKSLMVVMKSIPRKLKKKCLENRLMDMIDLTIEDLVQHYEEVFAMIMVGLWCVNEDYTRRPSMYSVVKLLEEEKFPQPACRCPSRFPPPFPLPSSENIVPL</sequence>
<dbReference type="EMBL" id="AWUE01020831">
    <property type="protein sequence ID" value="OMO65441.1"/>
    <property type="molecule type" value="Genomic_DNA"/>
</dbReference>
<dbReference type="InterPro" id="IPR051343">
    <property type="entry name" value="G-type_lectin_kinases/EP1-like"/>
</dbReference>
<evidence type="ECO:0000313" key="4">
    <source>
        <dbReference type="Proteomes" id="UP000187203"/>
    </source>
</evidence>
<protein>
    <recommendedName>
        <fullName evidence="5">Bulb-type lectin domain-containing protein</fullName>
    </recommendedName>
</protein>
<keyword evidence="1" id="KW-0732">Signal</keyword>
<name>A0A1R3H534_9ROSI</name>
<evidence type="ECO:0000256" key="2">
    <source>
        <dbReference type="ARBA" id="ARBA00023157"/>
    </source>
</evidence>
<gene>
    <name evidence="3" type="ORF">COLO4_31235</name>
</gene>
<evidence type="ECO:0000313" key="3">
    <source>
        <dbReference type="EMBL" id="OMO65441.1"/>
    </source>
</evidence>
<dbReference type="InterPro" id="IPR036426">
    <property type="entry name" value="Bulb-type_lectin_dom_sf"/>
</dbReference>
<dbReference type="AlphaFoldDB" id="A0A1R3H534"/>
<accession>A0A1R3H534</accession>
<comment type="caution">
    <text evidence="3">The sequence shown here is derived from an EMBL/GenBank/DDBJ whole genome shotgun (WGS) entry which is preliminary data.</text>
</comment>
<dbReference type="PANTHER" id="PTHR47976:SF66">
    <property type="entry name" value="G-TYPE LECTIN S-RECEPTOR-LIKE SERINE_THREONINE-PROTEIN KINASE SD2-5"/>
    <property type="match status" value="1"/>
</dbReference>
<proteinExistence type="predicted"/>
<evidence type="ECO:0008006" key="5">
    <source>
        <dbReference type="Google" id="ProtNLM"/>
    </source>
</evidence>
<dbReference type="SUPFAM" id="SSF51110">
    <property type="entry name" value="alpha-D-mannose-specific plant lectins"/>
    <property type="match status" value="1"/>
</dbReference>
<organism evidence="3 4">
    <name type="scientific">Corchorus olitorius</name>
    <dbReference type="NCBI Taxonomy" id="93759"/>
    <lineage>
        <taxon>Eukaryota</taxon>
        <taxon>Viridiplantae</taxon>
        <taxon>Streptophyta</taxon>
        <taxon>Embryophyta</taxon>
        <taxon>Tracheophyta</taxon>
        <taxon>Spermatophyta</taxon>
        <taxon>Magnoliopsida</taxon>
        <taxon>eudicotyledons</taxon>
        <taxon>Gunneridae</taxon>
        <taxon>Pentapetalae</taxon>
        <taxon>rosids</taxon>
        <taxon>malvids</taxon>
        <taxon>Malvales</taxon>
        <taxon>Malvaceae</taxon>
        <taxon>Grewioideae</taxon>
        <taxon>Apeibeae</taxon>
        <taxon>Corchorus</taxon>
    </lineage>
</organism>
<reference evidence="4" key="1">
    <citation type="submission" date="2013-09" db="EMBL/GenBank/DDBJ databases">
        <title>Corchorus olitorius genome sequencing.</title>
        <authorList>
            <person name="Alam M."/>
            <person name="Haque M.S."/>
            <person name="Islam M.S."/>
            <person name="Emdad E.M."/>
            <person name="Islam M.M."/>
            <person name="Ahmed B."/>
            <person name="Halim A."/>
            <person name="Hossen Q.M.M."/>
            <person name="Hossain M.Z."/>
            <person name="Ahmed R."/>
            <person name="Khan M.M."/>
            <person name="Islam R."/>
            <person name="Rashid M.M."/>
            <person name="Khan S.A."/>
            <person name="Rahman M.S."/>
            <person name="Alam M."/>
            <person name="Yahiya A.S."/>
            <person name="Khan M.S."/>
            <person name="Azam M.S."/>
            <person name="Haque T."/>
            <person name="Lashkar M.Z.H."/>
            <person name="Akhand A.I."/>
            <person name="Morshed G."/>
            <person name="Roy S."/>
            <person name="Uddin K.S."/>
            <person name="Rabeya T."/>
            <person name="Hossain A.S."/>
            <person name="Chowdhury A."/>
            <person name="Snigdha A.R."/>
            <person name="Mortoza M.S."/>
            <person name="Matin S.A."/>
            <person name="Hoque S.M.E."/>
            <person name="Islam M.K."/>
            <person name="Roy D.K."/>
            <person name="Haider R."/>
            <person name="Moosa M.M."/>
            <person name="Elias S.M."/>
            <person name="Hasan A.M."/>
            <person name="Jahan S."/>
            <person name="Shafiuddin M."/>
            <person name="Mahmood N."/>
            <person name="Shommy N.S."/>
        </authorList>
    </citation>
    <scope>NUCLEOTIDE SEQUENCE [LARGE SCALE GENOMIC DNA]</scope>
    <source>
        <strain evidence="4">cv. O-4</strain>
    </source>
</reference>
<dbReference type="Proteomes" id="UP000187203">
    <property type="component" value="Unassembled WGS sequence"/>
</dbReference>